<accession>A0ABS5L8E3</accession>
<proteinExistence type="predicted"/>
<keyword evidence="2" id="KW-1185">Reference proteome</keyword>
<dbReference type="RefSeq" id="WP_212021697.1">
    <property type="nucleotide sequence ID" value="NZ_JAAFYZ010000356.1"/>
</dbReference>
<evidence type="ECO:0000313" key="1">
    <source>
        <dbReference type="EMBL" id="MBS2554340.1"/>
    </source>
</evidence>
<gene>
    <name evidence="1" type="ORF">KGQ19_46545</name>
</gene>
<reference evidence="1 2" key="1">
    <citation type="submission" date="2020-02" db="EMBL/GenBank/DDBJ databases">
        <title>Acidophilic actinobacteria isolated from forest soil.</title>
        <authorList>
            <person name="Golinska P."/>
        </authorList>
    </citation>
    <scope>NUCLEOTIDE SEQUENCE [LARGE SCALE GENOMIC DNA]</scope>
    <source>
        <strain evidence="1 2">NL8</strain>
    </source>
</reference>
<dbReference type="Proteomes" id="UP000730482">
    <property type="component" value="Unassembled WGS sequence"/>
</dbReference>
<dbReference type="EMBL" id="JAAFYZ010000356">
    <property type="protein sequence ID" value="MBS2554340.1"/>
    <property type="molecule type" value="Genomic_DNA"/>
</dbReference>
<protein>
    <submittedName>
        <fullName evidence="1">Uncharacterized protein</fullName>
    </submittedName>
</protein>
<organism evidence="1 2">
    <name type="scientific">Catenulispora pinistramenti</name>
    <dbReference type="NCBI Taxonomy" id="2705254"/>
    <lineage>
        <taxon>Bacteria</taxon>
        <taxon>Bacillati</taxon>
        <taxon>Actinomycetota</taxon>
        <taxon>Actinomycetes</taxon>
        <taxon>Catenulisporales</taxon>
        <taxon>Catenulisporaceae</taxon>
        <taxon>Catenulispora</taxon>
    </lineage>
</organism>
<name>A0ABS5L8E3_9ACTN</name>
<comment type="caution">
    <text evidence="1">The sequence shown here is derived from an EMBL/GenBank/DDBJ whole genome shotgun (WGS) entry which is preliminary data.</text>
</comment>
<evidence type="ECO:0000313" key="2">
    <source>
        <dbReference type="Proteomes" id="UP000730482"/>
    </source>
</evidence>
<sequence length="134" mass="14533">MNGDHSDDHEIGRPGYRVDQIRHLTGSATRRTPPGPGGYLRARAAVATGLTLYAWTWGLGIFNAELWTTAVAAMAAMRTARRSADPDASDLSLTLATLARYASGAWLLWLIPTALYTMHTDGIAALLTYLFKTP</sequence>